<dbReference type="AlphaFoldDB" id="A0A9P7G586"/>
<feature type="region of interest" description="Disordered" evidence="1">
    <location>
        <begin position="105"/>
        <end position="200"/>
    </location>
</feature>
<keyword evidence="4" id="KW-1185">Reference proteome</keyword>
<reference evidence="3" key="2">
    <citation type="submission" date="2021-10" db="EMBL/GenBank/DDBJ databases">
        <title>Phylogenomics reveals ancestral predisposition of the termite-cultivated fungus Termitomyces towards a domesticated lifestyle.</title>
        <authorList>
            <person name="Auxier B."/>
            <person name="Grum-Grzhimaylo A."/>
            <person name="Cardenas M.E."/>
            <person name="Lodge J.D."/>
            <person name="Laessoe T."/>
            <person name="Pedersen O."/>
            <person name="Smith M.E."/>
            <person name="Kuyper T.W."/>
            <person name="Franco-Molano E.A."/>
            <person name="Baroni T.J."/>
            <person name="Aanen D.K."/>
        </authorList>
    </citation>
    <scope>NUCLEOTIDE SEQUENCE</scope>
    <source>
        <strain evidence="3">AP01</strain>
        <tissue evidence="3">Mycelium</tissue>
    </source>
</reference>
<evidence type="ECO:0008006" key="5">
    <source>
        <dbReference type="Google" id="ProtNLM"/>
    </source>
</evidence>
<sequence length="220" mass="22910">MVAVLHAVSASLLFASNVLAKPTPSRTLAGLLKRQATGDESQIPSPECLSACEVFSNSIINCSTTECLCTDAIITAGHQCLSCVNVDVDKEAYDAWIVECKKATDTAPEKDPKPKDPSPEKDPKEPVPDKGTKDPVPDKSKEPVPDKGTKDPVPDKDPVHDKGTKEPAPEKGSGGSKGTTPKETKPAEDDKSASNGARSMSVSVGIATTALALCAIFAAA</sequence>
<name>A0A9P7G586_9AGAR</name>
<accession>A0A9P7G586</accession>
<organism evidence="3 4">
    <name type="scientific">Asterophora parasitica</name>
    <dbReference type="NCBI Taxonomy" id="117018"/>
    <lineage>
        <taxon>Eukaryota</taxon>
        <taxon>Fungi</taxon>
        <taxon>Dikarya</taxon>
        <taxon>Basidiomycota</taxon>
        <taxon>Agaricomycotina</taxon>
        <taxon>Agaricomycetes</taxon>
        <taxon>Agaricomycetidae</taxon>
        <taxon>Agaricales</taxon>
        <taxon>Tricholomatineae</taxon>
        <taxon>Lyophyllaceae</taxon>
        <taxon>Asterophora</taxon>
    </lineage>
</organism>
<evidence type="ECO:0000256" key="1">
    <source>
        <dbReference type="SAM" id="MobiDB-lite"/>
    </source>
</evidence>
<feature type="signal peptide" evidence="2">
    <location>
        <begin position="1"/>
        <end position="20"/>
    </location>
</feature>
<keyword evidence="2" id="KW-0732">Signal</keyword>
<evidence type="ECO:0000313" key="4">
    <source>
        <dbReference type="Proteomes" id="UP000775547"/>
    </source>
</evidence>
<dbReference type="EMBL" id="JABCKV010000095">
    <property type="protein sequence ID" value="KAG5643793.1"/>
    <property type="molecule type" value="Genomic_DNA"/>
</dbReference>
<reference evidence="3" key="1">
    <citation type="submission" date="2020-07" db="EMBL/GenBank/DDBJ databases">
        <authorList>
            <person name="Nieuwenhuis M."/>
            <person name="Van De Peppel L.J.J."/>
        </authorList>
    </citation>
    <scope>NUCLEOTIDE SEQUENCE</scope>
    <source>
        <strain evidence="3">AP01</strain>
        <tissue evidence="3">Mycelium</tissue>
    </source>
</reference>
<dbReference type="Proteomes" id="UP000775547">
    <property type="component" value="Unassembled WGS sequence"/>
</dbReference>
<feature type="compositionally biased region" description="Basic and acidic residues" evidence="1">
    <location>
        <begin position="105"/>
        <end position="169"/>
    </location>
</feature>
<feature type="chain" id="PRO_5040209878" description="Extracellular membrane protein CFEM domain-containing protein" evidence="2">
    <location>
        <begin position="21"/>
        <end position="220"/>
    </location>
</feature>
<protein>
    <recommendedName>
        <fullName evidence="5">Extracellular membrane protein CFEM domain-containing protein</fullName>
    </recommendedName>
</protein>
<proteinExistence type="predicted"/>
<evidence type="ECO:0000256" key="2">
    <source>
        <dbReference type="SAM" id="SignalP"/>
    </source>
</evidence>
<comment type="caution">
    <text evidence="3">The sequence shown here is derived from an EMBL/GenBank/DDBJ whole genome shotgun (WGS) entry which is preliminary data.</text>
</comment>
<feature type="compositionally biased region" description="Basic and acidic residues" evidence="1">
    <location>
        <begin position="180"/>
        <end position="192"/>
    </location>
</feature>
<gene>
    <name evidence="3" type="ORF">DXG03_009616</name>
</gene>
<evidence type="ECO:0000313" key="3">
    <source>
        <dbReference type="EMBL" id="KAG5643793.1"/>
    </source>
</evidence>